<sequence length="97" mass="11158">MGLYVKKEVEPREARQLTEKNREELMEWCCGKRGLDGSILLKTPESGEGMQIVVSGDFIMKGYSEDQGWHFWPIKPDYMKDNYKKVSETALLNAKGL</sequence>
<comment type="caution">
    <text evidence="1">The sequence shown here is derived from an EMBL/GenBank/DDBJ whole genome shotgun (WGS) entry which is preliminary data.</text>
</comment>
<gene>
    <name evidence="1" type="ORF">TH53_19840</name>
</gene>
<organism evidence="1 2">
    <name type="scientific">Pedobacter lusitanus</name>
    <dbReference type="NCBI Taxonomy" id="1503925"/>
    <lineage>
        <taxon>Bacteria</taxon>
        <taxon>Pseudomonadati</taxon>
        <taxon>Bacteroidota</taxon>
        <taxon>Sphingobacteriia</taxon>
        <taxon>Sphingobacteriales</taxon>
        <taxon>Sphingobacteriaceae</taxon>
        <taxon>Pedobacter</taxon>
    </lineage>
</organism>
<evidence type="ECO:0000313" key="1">
    <source>
        <dbReference type="EMBL" id="KIO75592.1"/>
    </source>
</evidence>
<dbReference type="Proteomes" id="UP000032049">
    <property type="component" value="Unassembled WGS sequence"/>
</dbReference>
<accession>A0A0D0GE20</accession>
<name>A0A0D0GE20_9SPHI</name>
<dbReference type="RefSeq" id="WP_041884647.1">
    <property type="nucleotide sequence ID" value="NZ_CP157278.1"/>
</dbReference>
<dbReference type="STRING" id="1503925.TH53_19840"/>
<protein>
    <submittedName>
        <fullName evidence="1">Contig93, whole genome shotgun sequence</fullName>
    </submittedName>
</protein>
<keyword evidence="2" id="KW-1185">Reference proteome</keyword>
<dbReference type="EMBL" id="JXRA01000093">
    <property type="protein sequence ID" value="KIO75592.1"/>
    <property type="molecule type" value="Genomic_DNA"/>
</dbReference>
<evidence type="ECO:0000313" key="2">
    <source>
        <dbReference type="Proteomes" id="UP000032049"/>
    </source>
</evidence>
<dbReference type="AlphaFoldDB" id="A0A0D0GE20"/>
<dbReference type="OrthoDB" id="121684at2"/>
<reference evidence="1 2" key="1">
    <citation type="submission" date="2015-01" db="EMBL/GenBank/DDBJ databases">
        <title>Draft genome sequence of Pedobacter sp. NL19 isolated from sludge of an effluent treatment pond in an abandoned uranium mine.</title>
        <authorList>
            <person name="Santos T."/>
            <person name="Caetano T."/>
            <person name="Covas C."/>
            <person name="Cruz A."/>
            <person name="Mendo S."/>
        </authorList>
    </citation>
    <scope>NUCLEOTIDE SEQUENCE [LARGE SCALE GENOMIC DNA]</scope>
    <source>
        <strain evidence="1 2">NL19</strain>
    </source>
</reference>
<proteinExistence type="predicted"/>